<feature type="compositionally biased region" description="Low complexity" evidence="1">
    <location>
        <begin position="317"/>
        <end position="328"/>
    </location>
</feature>
<dbReference type="InterPro" id="IPR058317">
    <property type="entry name" value="DUF8004"/>
</dbReference>
<keyword evidence="4" id="KW-1185">Reference proteome</keyword>
<dbReference type="EMBL" id="LAYC01000002">
    <property type="protein sequence ID" value="KYK58616.1"/>
    <property type="molecule type" value="Genomic_DNA"/>
</dbReference>
<dbReference type="GeneID" id="63718276"/>
<dbReference type="Pfam" id="PF26013">
    <property type="entry name" value="DUF8004"/>
    <property type="match status" value="1"/>
</dbReference>
<dbReference type="InParanoid" id="A0A151GNE5"/>
<feature type="compositionally biased region" description="Pro residues" evidence="1">
    <location>
        <begin position="296"/>
        <end position="312"/>
    </location>
</feature>
<feature type="region of interest" description="Disordered" evidence="1">
    <location>
        <begin position="1"/>
        <end position="21"/>
    </location>
</feature>
<feature type="compositionally biased region" description="Basic and acidic residues" evidence="1">
    <location>
        <begin position="226"/>
        <end position="239"/>
    </location>
</feature>
<name>A0A151GNE5_DRECN</name>
<feature type="compositionally biased region" description="Polar residues" evidence="1">
    <location>
        <begin position="418"/>
        <end position="427"/>
    </location>
</feature>
<dbReference type="AlphaFoldDB" id="A0A151GNE5"/>
<gene>
    <name evidence="3" type="ORF">DCS_05633</name>
</gene>
<dbReference type="Proteomes" id="UP000076580">
    <property type="component" value="Chromosome 02"/>
</dbReference>
<protein>
    <recommendedName>
        <fullName evidence="2">DUF8004 domain-containing protein</fullName>
    </recommendedName>
</protein>
<feature type="region of interest" description="Disordered" evidence="1">
    <location>
        <begin position="391"/>
        <end position="473"/>
    </location>
</feature>
<feature type="compositionally biased region" description="Polar residues" evidence="1">
    <location>
        <begin position="1216"/>
        <end position="1232"/>
    </location>
</feature>
<feature type="domain" description="DUF8004" evidence="2">
    <location>
        <begin position="699"/>
        <end position="791"/>
    </location>
</feature>
<dbReference type="STRING" id="98403.A0A151GNE5"/>
<organism evidence="3 4">
    <name type="scientific">Drechmeria coniospora</name>
    <name type="common">Nematophagous fungus</name>
    <name type="synonym">Meria coniospora</name>
    <dbReference type="NCBI Taxonomy" id="98403"/>
    <lineage>
        <taxon>Eukaryota</taxon>
        <taxon>Fungi</taxon>
        <taxon>Dikarya</taxon>
        <taxon>Ascomycota</taxon>
        <taxon>Pezizomycotina</taxon>
        <taxon>Sordariomycetes</taxon>
        <taxon>Hypocreomycetidae</taxon>
        <taxon>Hypocreales</taxon>
        <taxon>Ophiocordycipitaceae</taxon>
        <taxon>Drechmeria</taxon>
    </lineage>
</organism>
<accession>A0A151GNE5</accession>
<feature type="region of interest" description="Disordered" evidence="1">
    <location>
        <begin position="268"/>
        <end position="349"/>
    </location>
</feature>
<comment type="caution">
    <text evidence="3">The sequence shown here is derived from an EMBL/GenBank/DDBJ whole genome shotgun (WGS) entry which is preliminary data.</text>
</comment>
<reference evidence="3 4" key="1">
    <citation type="journal article" date="2016" name="Sci. Rep.">
        <title>Insights into Adaptations to a Near-Obligate Nematode Endoparasitic Lifestyle from the Finished Genome of Drechmeria coniospora.</title>
        <authorList>
            <person name="Zhang L."/>
            <person name="Zhou Z."/>
            <person name="Guo Q."/>
            <person name="Fokkens L."/>
            <person name="Miskei M."/>
            <person name="Pocsi I."/>
            <person name="Zhang W."/>
            <person name="Chen M."/>
            <person name="Wang L."/>
            <person name="Sun Y."/>
            <person name="Donzelli B.G."/>
            <person name="Gibson D.M."/>
            <person name="Nelson D.R."/>
            <person name="Luo J.G."/>
            <person name="Rep M."/>
            <person name="Liu H."/>
            <person name="Yang S."/>
            <person name="Wang J."/>
            <person name="Krasnoff S.B."/>
            <person name="Xu Y."/>
            <person name="Molnar I."/>
            <person name="Lin M."/>
        </authorList>
    </citation>
    <scope>NUCLEOTIDE SEQUENCE [LARGE SCALE GENOMIC DNA]</scope>
    <source>
        <strain evidence="3 4">ARSEF 6962</strain>
    </source>
</reference>
<evidence type="ECO:0000259" key="2">
    <source>
        <dbReference type="Pfam" id="PF26013"/>
    </source>
</evidence>
<evidence type="ECO:0000313" key="3">
    <source>
        <dbReference type="EMBL" id="KYK58616.1"/>
    </source>
</evidence>
<sequence>MRLGREESGHGPNADMSSTEEESLPAKYCRCKYKGTKYHYGMITPSTVLGPAFLSLSPFSPPSFVPSSSFTRHPLAILSPSSRHPLAILSPSSRRPLAVLSPSSRRPPPILPASSPHPLLVVRASTLRRSLTLVPSPSLPPLSDVVFPLHLDPRRLLLHVRRAAEAKFMLPNMTSSKSFRASLFPSSFSFSALRSSSEGERRSRKLQRRISSPDPFKQQQPSSHAAADDFVRFPGDKDAPTPPGEPAASPTLRSKSRGWSRRISLFFPPLTSHGADSEAQPMSRRPTTAATVRPSETPPIPQPPPPPPPPPYDAHDASASYASSVAGSFEPASEPRTPPPLASTSSTVASLPELNFDELDISGPATHQILSPSSPVMDMAPVVVDDPKKLSLQTDHAHTRRRSSTFQYQSPLPDPQPRLQTRSTSPMPTRGRRSNPQTPTVRTEDEYGTPVSSSPVLRAVSTAEHSSSPSSIKVRRSWLPGVGNRSRSHSTEVRPAPRSYAWILDDDAQPEYNPASLMYGDKVPELWNEGGTVLVFLYPKESGRGPSFKVPEFTVSSSYVFNELMVAELEAPSRTRSHARSFGGRDNLRALDAGMVASPPVSPPPPQDWLGCMRLYLPTAFPAARLSAHASARPEGSTAELDRLIGIRNLFAFLTGQPLVGTRSRPTTFDALIQLADLLPEFGFSDYRGDTFGEAVDLSFSFYSEQLGLADCRHSRARTLEALILGERLRCLDLYNEAFAHAAGKYEAIMELRTPLFDQLSPLTRQQLERAHLDLVNRQHSVNEHLEQFDFPSLFAGIANSTSIPELRQVRFKAFRNSFHRMRTFVLGYYKATFGSWPPKASNKKNPFAESGLNRIVLKLLYSDMCALYDLLVDRTSMTSRTMDEVPAISSAADKMTTSALRIIMSEFDRSRPPVLPPIPFDLPQLPSMTSIHETFSSLSVKNQNRFEKRIKEHEMRLVLNKAYNYDTNSIRLPFLEQFKIFEMREARGRTCQDLADQRIGYWLFLYGVLQSLPMLVVDAPGLKYADGVEYFLCEPPMGNAPWVGDRQVRKMWYEVTGSEGRLVELSADAVMFSVEATYLRSHCWLAAKEWEEMEADEEAPMEEPVAMSPLEPPPSVFPGSDVLISSPSSFGASSCTPSPPPGGLSLALRQRTVSPGMNRASSAWRSSIALGLEPVPMEPSGLVEGYNRSSSLGPRPSSSYVAARCVSVGNLAGLSRSSTPTSQAATSNSGATFDDILGRPDEKSDGRKKGGFFR</sequence>
<feature type="compositionally biased region" description="Basic and acidic residues" evidence="1">
    <location>
        <begin position="1237"/>
        <end position="1249"/>
    </location>
</feature>
<evidence type="ECO:0000313" key="4">
    <source>
        <dbReference type="Proteomes" id="UP000076580"/>
    </source>
</evidence>
<proteinExistence type="predicted"/>
<evidence type="ECO:0000256" key="1">
    <source>
        <dbReference type="SAM" id="MobiDB-lite"/>
    </source>
</evidence>
<feature type="region of interest" description="Disordered" evidence="1">
    <location>
        <begin position="1213"/>
        <end position="1255"/>
    </location>
</feature>
<dbReference type="RefSeq" id="XP_040657968.1">
    <property type="nucleotide sequence ID" value="XM_040802935.1"/>
</dbReference>
<dbReference type="PANTHER" id="PTHR39601">
    <property type="entry name" value="CHORIOGENIN HMINOR"/>
    <property type="match status" value="1"/>
</dbReference>
<dbReference type="PANTHER" id="PTHR39601:SF2">
    <property type="entry name" value="CHORIOGENIN HMINOR"/>
    <property type="match status" value="1"/>
</dbReference>
<feature type="region of interest" description="Disordered" evidence="1">
    <location>
        <begin position="195"/>
        <end position="256"/>
    </location>
</feature>